<dbReference type="EMBL" id="MU250532">
    <property type="protein sequence ID" value="KAG7447336.1"/>
    <property type="molecule type" value="Genomic_DNA"/>
</dbReference>
<gene>
    <name evidence="2" type="ORF">BT62DRAFT_919241</name>
</gene>
<keyword evidence="1" id="KW-1133">Transmembrane helix</keyword>
<protein>
    <submittedName>
        <fullName evidence="2">Uncharacterized protein</fullName>
    </submittedName>
</protein>
<sequence length="278" mass="30958">MAIPECHSFLDSSSQFYESPFGKLRPRTNQDQSLIGMQFPAVKASADRKVCARSSGSDSPQVPRRGHYALTVPKPVFSDLLFDPIQRDVLLDQIAMGKALRSYGQITLGDLILSRRSFSAFPNGQFLSYEFRQSLGLNPWRSESTALSPLPHDWSENDEAPRYAIFVIFHLLVVIGASVAVPAFKLLRGDKSLKLHSLLLGLLPPRATSVFCGGTFEHSSSIDHDKLRRLSWAFQRFTQFISLILAGDPSYVSDGICATTLAPHVLFAWFQESYSKDS</sequence>
<reference evidence="2" key="1">
    <citation type="submission" date="2020-11" db="EMBL/GenBank/DDBJ databases">
        <title>Adaptations for nitrogen fixation in a non-lichenized fungal sporocarp promotes dispersal by wood-feeding termites.</title>
        <authorList>
            <consortium name="DOE Joint Genome Institute"/>
            <person name="Koch R.A."/>
            <person name="Yoon G."/>
            <person name="Arayal U."/>
            <person name="Lail K."/>
            <person name="Amirebrahimi M."/>
            <person name="Labutti K."/>
            <person name="Lipzen A."/>
            <person name="Riley R."/>
            <person name="Barry K."/>
            <person name="Henrissat B."/>
            <person name="Grigoriev I.V."/>
            <person name="Herr J.R."/>
            <person name="Aime M.C."/>
        </authorList>
    </citation>
    <scope>NUCLEOTIDE SEQUENCE</scope>
    <source>
        <strain evidence="2">MCA 3950</strain>
    </source>
</reference>
<dbReference type="GeneID" id="66106443"/>
<feature type="transmembrane region" description="Helical" evidence="1">
    <location>
        <begin position="163"/>
        <end position="184"/>
    </location>
</feature>
<evidence type="ECO:0000313" key="2">
    <source>
        <dbReference type="EMBL" id="KAG7447336.1"/>
    </source>
</evidence>
<comment type="caution">
    <text evidence="2">The sequence shown here is derived from an EMBL/GenBank/DDBJ whole genome shotgun (WGS) entry which is preliminary data.</text>
</comment>
<organism evidence="2 3">
    <name type="scientific">Guyanagaster necrorhizus</name>
    <dbReference type="NCBI Taxonomy" id="856835"/>
    <lineage>
        <taxon>Eukaryota</taxon>
        <taxon>Fungi</taxon>
        <taxon>Dikarya</taxon>
        <taxon>Basidiomycota</taxon>
        <taxon>Agaricomycotina</taxon>
        <taxon>Agaricomycetes</taxon>
        <taxon>Agaricomycetidae</taxon>
        <taxon>Agaricales</taxon>
        <taxon>Marasmiineae</taxon>
        <taxon>Physalacriaceae</taxon>
        <taxon>Guyanagaster</taxon>
    </lineage>
</organism>
<dbReference type="AlphaFoldDB" id="A0A9P8ATT2"/>
<keyword evidence="3" id="KW-1185">Reference proteome</keyword>
<accession>A0A9P8ATT2</accession>
<evidence type="ECO:0000256" key="1">
    <source>
        <dbReference type="SAM" id="Phobius"/>
    </source>
</evidence>
<name>A0A9P8ATT2_9AGAR</name>
<evidence type="ECO:0000313" key="3">
    <source>
        <dbReference type="Proteomes" id="UP000812287"/>
    </source>
</evidence>
<keyword evidence="1" id="KW-0812">Transmembrane</keyword>
<dbReference type="Proteomes" id="UP000812287">
    <property type="component" value="Unassembled WGS sequence"/>
</dbReference>
<proteinExistence type="predicted"/>
<keyword evidence="1" id="KW-0472">Membrane</keyword>
<dbReference type="RefSeq" id="XP_043040836.1">
    <property type="nucleotide sequence ID" value="XM_043184146.1"/>
</dbReference>